<protein>
    <submittedName>
        <fullName evidence="2">Type IV toxin-antitoxin system AbiEi family antitoxin domain-containing protein</fullName>
    </submittedName>
</protein>
<feature type="domain" description="AbiEi antitoxin N-terminal" evidence="1">
    <location>
        <begin position="4"/>
        <end position="51"/>
    </location>
</feature>
<dbReference type="Proteomes" id="UP001214250">
    <property type="component" value="Chromosome 2"/>
</dbReference>
<dbReference type="InterPro" id="IPR025159">
    <property type="entry name" value="AbiEi_N"/>
</dbReference>
<evidence type="ECO:0000259" key="1">
    <source>
        <dbReference type="Pfam" id="PF13338"/>
    </source>
</evidence>
<dbReference type="EMBL" id="CP117812">
    <property type="protein sequence ID" value="WDE98939.1"/>
    <property type="molecule type" value="Genomic_DNA"/>
</dbReference>
<name>A0ABY7W075_9BACT</name>
<organism evidence="2 3">
    <name type="scientific">Lentisphaera profundi</name>
    <dbReference type="NCBI Taxonomy" id="1658616"/>
    <lineage>
        <taxon>Bacteria</taxon>
        <taxon>Pseudomonadati</taxon>
        <taxon>Lentisphaerota</taxon>
        <taxon>Lentisphaeria</taxon>
        <taxon>Lentisphaerales</taxon>
        <taxon>Lentisphaeraceae</taxon>
        <taxon>Lentisphaera</taxon>
    </lineage>
</organism>
<dbReference type="Pfam" id="PF13338">
    <property type="entry name" value="AbiEi_4"/>
    <property type="match status" value="1"/>
</dbReference>
<accession>A0ABY7W075</accession>
<evidence type="ECO:0000313" key="3">
    <source>
        <dbReference type="Proteomes" id="UP001214250"/>
    </source>
</evidence>
<proteinExistence type="predicted"/>
<keyword evidence="3" id="KW-1185">Reference proteome</keyword>
<gene>
    <name evidence="2" type="ORF">PQO03_13955</name>
</gene>
<reference evidence="2 3" key="1">
    <citation type="submission" date="2023-02" db="EMBL/GenBank/DDBJ databases">
        <title>Genome sequence of Lentisphaera profundi SAORIC-696.</title>
        <authorList>
            <person name="Kim e."/>
            <person name="Cho J.-C."/>
            <person name="Choi A."/>
            <person name="Kang I."/>
        </authorList>
    </citation>
    <scope>NUCLEOTIDE SEQUENCE [LARGE SCALE GENOMIC DNA]</scope>
    <source>
        <strain evidence="2 3">SAORIC-696</strain>
    </source>
</reference>
<dbReference type="RefSeq" id="WP_274153805.1">
    <property type="nucleotide sequence ID" value="NZ_CP117812.1"/>
</dbReference>
<sequence length="197" mass="22801">MNQEQALEFLRSNNGVHRTRDILNAGIAPKTLYRLRDRGHIYSLSRGLYRINEESTDAHSSYVELAHKIPKAVFCLISALHFHEIGTQLPYDHWISLPQGVKEAKLDEYDIQYIHPNKELYQLEIEEHNISGATIKVYSPTKTVVDCFKHRNKVGIDVALEALREAIQLKKTSRKELIELATKCRMRNVMMPYIESL</sequence>
<evidence type="ECO:0000313" key="2">
    <source>
        <dbReference type="EMBL" id="WDE98939.1"/>
    </source>
</evidence>